<evidence type="ECO:0008006" key="4">
    <source>
        <dbReference type="Google" id="ProtNLM"/>
    </source>
</evidence>
<feature type="transmembrane region" description="Helical" evidence="1">
    <location>
        <begin position="60"/>
        <end position="81"/>
    </location>
</feature>
<evidence type="ECO:0000313" key="3">
    <source>
        <dbReference type="Proteomes" id="UP000626656"/>
    </source>
</evidence>
<keyword evidence="1" id="KW-0812">Transmembrane</keyword>
<keyword evidence="3" id="KW-1185">Reference proteome</keyword>
<feature type="transmembrane region" description="Helical" evidence="1">
    <location>
        <begin position="117"/>
        <end position="136"/>
    </location>
</feature>
<evidence type="ECO:0000256" key="1">
    <source>
        <dbReference type="SAM" id="Phobius"/>
    </source>
</evidence>
<gene>
    <name evidence="2" type="ORF">AZO1586I_591</name>
</gene>
<comment type="caution">
    <text evidence="2">The sequence shown here is derived from an EMBL/GenBank/DDBJ whole genome shotgun (WGS) entry which is preliminary data.</text>
</comment>
<accession>A0ABM8M7S4</accession>
<dbReference type="Proteomes" id="UP000626656">
    <property type="component" value="Unassembled WGS sequence"/>
</dbReference>
<feature type="transmembrane region" description="Helical" evidence="1">
    <location>
        <begin position="15"/>
        <end position="48"/>
    </location>
</feature>
<keyword evidence="1" id="KW-0472">Membrane</keyword>
<protein>
    <recommendedName>
        <fullName evidence="4">O-antigen polymerase</fullName>
    </recommendedName>
</protein>
<sequence>MTANYPEREYSNFMIALLLAFPVLINSVKIFGNLILFIFVIFGVYISIPEKKNPFQMPELKLFSWLMVGYFRVMLFSMLVADGLNAEFYHLGRKLHFLLAPFIALALFQIDLPLKRLLLSLKFGLIIIGIIALLYLSSFTTL</sequence>
<organism evidence="2 3">
    <name type="scientific">Bathymodiolus thermophilus thioautotrophic gill symbiont</name>
    <dbReference type="NCBI Taxonomy" id="2360"/>
    <lineage>
        <taxon>Bacteria</taxon>
        <taxon>Pseudomonadati</taxon>
        <taxon>Pseudomonadota</taxon>
        <taxon>Gammaproteobacteria</taxon>
        <taxon>sulfur-oxidizing symbionts</taxon>
    </lineage>
</organism>
<keyword evidence="1" id="KW-1133">Transmembrane helix</keyword>
<feature type="transmembrane region" description="Helical" evidence="1">
    <location>
        <begin position="93"/>
        <end position="110"/>
    </location>
</feature>
<name>A0ABM8M7S4_9GAMM</name>
<evidence type="ECO:0000313" key="2">
    <source>
        <dbReference type="EMBL" id="CAB5500044.1"/>
    </source>
</evidence>
<dbReference type="EMBL" id="CAHJWF010000160">
    <property type="protein sequence ID" value="CAB5500044.1"/>
    <property type="molecule type" value="Genomic_DNA"/>
</dbReference>
<proteinExistence type="predicted"/>
<reference evidence="2 3" key="1">
    <citation type="submission" date="2020-05" db="EMBL/GenBank/DDBJ databases">
        <authorList>
            <person name="Petersen J."/>
            <person name="Sayavedra L."/>
        </authorList>
    </citation>
    <scope>NUCLEOTIDE SEQUENCE [LARGE SCALE GENOMIC DNA]</scope>
    <source>
        <strain evidence="2">B azoricus SOX ET2 1586I</strain>
    </source>
</reference>